<dbReference type="AlphaFoldDB" id="A0A9W6B2T0"/>
<accession>A0A9W6B2T0</accession>
<proteinExistence type="predicted"/>
<organism evidence="1 2">
    <name type="scientific">Neptunitalea chrysea</name>
    <dbReference type="NCBI Taxonomy" id="1647581"/>
    <lineage>
        <taxon>Bacteria</taxon>
        <taxon>Pseudomonadati</taxon>
        <taxon>Bacteroidota</taxon>
        <taxon>Flavobacteriia</taxon>
        <taxon>Flavobacteriales</taxon>
        <taxon>Flavobacteriaceae</taxon>
        <taxon>Neptunitalea</taxon>
    </lineage>
</organism>
<dbReference type="Proteomes" id="UP001143545">
    <property type="component" value="Unassembled WGS sequence"/>
</dbReference>
<sequence length="62" mass="7049">MAPKPNTAAIRAITINVIDHLNIIYFLFNYCTVNLKPIGWGDLILKVFNIFLKINVKPLSMC</sequence>
<dbReference type="EMBL" id="BRVP01000001">
    <property type="protein sequence ID" value="GLB51070.1"/>
    <property type="molecule type" value="Genomic_DNA"/>
</dbReference>
<reference evidence="1" key="1">
    <citation type="submission" date="2022-07" db="EMBL/GenBank/DDBJ databases">
        <title>Taxonomy of Novel Oxalotrophic and Methylotrophic Bacteria.</title>
        <authorList>
            <person name="Sahin N."/>
            <person name="Tani A."/>
        </authorList>
    </citation>
    <scope>NUCLEOTIDE SEQUENCE</scope>
    <source>
        <strain evidence="1">AM327</strain>
    </source>
</reference>
<evidence type="ECO:0000313" key="2">
    <source>
        <dbReference type="Proteomes" id="UP001143545"/>
    </source>
</evidence>
<name>A0A9W6B2T0_9FLAO</name>
<evidence type="ECO:0000313" key="1">
    <source>
        <dbReference type="EMBL" id="GLB51070.1"/>
    </source>
</evidence>
<comment type="caution">
    <text evidence="1">The sequence shown here is derived from an EMBL/GenBank/DDBJ whole genome shotgun (WGS) entry which is preliminary data.</text>
</comment>
<protein>
    <submittedName>
        <fullName evidence="1">Uncharacterized protein</fullName>
    </submittedName>
</protein>
<keyword evidence="2" id="KW-1185">Reference proteome</keyword>
<gene>
    <name evidence="1" type="ORF">NBRC110019_01090</name>
</gene>